<dbReference type="EMBL" id="CP001231">
    <property type="protein sequence ID" value="ACO04947.1"/>
    <property type="molecule type" value="Genomic_DNA"/>
</dbReference>
<dbReference type="RefSeq" id="WP_012675135.1">
    <property type="nucleotide sequence ID" value="NC_012439.1"/>
</dbReference>
<evidence type="ECO:0000313" key="1">
    <source>
        <dbReference type="EMBL" id="ACO04947.1"/>
    </source>
</evidence>
<dbReference type="PaxDb" id="123214-PERMA_A0008"/>
<dbReference type="HOGENOM" id="CLU_1433281_0_0_0"/>
<evidence type="ECO:0000313" key="2">
    <source>
        <dbReference type="Proteomes" id="UP000001366"/>
    </source>
</evidence>
<protein>
    <submittedName>
        <fullName evidence="1">Uncharacterized protein</fullName>
    </submittedName>
</protein>
<name>C0QUT7_PERMH</name>
<reference evidence="1 2" key="1">
    <citation type="journal article" date="2009" name="J. Bacteriol.">
        <title>Complete and draft genome sequences of six members of the Aquificales.</title>
        <authorList>
            <person name="Reysenbach A.L."/>
            <person name="Hamamura N."/>
            <person name="Podar M."/>
            <person name="Griffiths E."/>
            <person name="Ferreira S."/>
            <person name="Hochstein R."/>
            <person name="Heidelberg J."/>
            <person name="Johnson J."/>
            <person name="Mead D."/>
            <person name="Pohorille A."/>
            <person name="Sarmiento M."/>
            <person name="Schweighofer K."/>
            <person name="Seshadri R."/>
            <person name="Voytek M.A."/>
        </authorList>
    </citation>
    <scope>NUCLEOTIDE SEQUENCE [LARGE SCALE GENOMIC DNA]</scope>
    <source>
        <strain evidence="2">DSM 14350 / EX-H1</strain>
        <plasmid evidence="2">pPERMA01</plasmid>
    </source>
</reference>
<dbReference type="Proteomes" id="UP000001366">
    <property type="component" value="Plasmid unnamed"/>
</dbReference>
<keyword evidence="1" id="KW-0614">Plasmid</keyword>
<proteinExistence type="predicted"/>
<dbReference type="AlphaFoldDB" id="C0QUT7"/>
<keyword evidence="2" id="KW-1185">Reference proteome</keyword>
<gene>
    <name evidence="1" type="ordered locus">PERMA_A0008</name>
</gene>
<dbReference type="KEGG" id="pmx:PERMA_A0008"/>
<geneLocation type="plasmid" evidence="2">
    <name>pPERMA01</name>
</geneLocation>
<sequence length="189" mass="22057">MKTLERALEKEIKEMKDRVQGWITYIADEMSNGFNSSQLIEFAEEGYIDYLYDEYGKELYGELGDELLPVFSSTLKEEIISEAKKRIEAELEDYKTIALVLGVQHIHVPHKYFPSFKVLSEKQLDERGVKEILEKNGVSPHAWGVMANTNQWGNYWFIVLNKENYKEMIEDDLDVAIAILRSNYDVFED</sequence>
<accession>C0QUT7</accession>
<organism evidence="1 2">
    <name type="scientific">Persephonella marina (strain DSM 14350 / EX-H1)</name>
    <dbReference type="NCBI Taxonomy" id="123214"/>
    <lineage>
        <taxon>Bacteria</taxon>
        <taxon>Pseudomonadati</taxon>
        <taxon>Aquificota</taxon>
        <taxon>Aquificia</taxon>
        <taxon>Aquificales</taxon>
        <taxon>Hydrogenothermaceae</taxon>
        <taxon>Persephonella</taxon>
    </lineage>
</organism>